<comment type="subcellular location">
    <subcellularLocation>
        <location evidence="1">Fimbrium</location>
    </subcellularLocation>
</comment>
<feature type="chain" id="PRO_5012242509" description="Pilin" evidence="10">
    <location>
        <begin position="21"/>
        <end position="110"/>
    </location>
</feature>
<evidence type="ECO:0000256" key="10">
    <source>
        <dbReference type="SAM" id="SignalP"/>
    </source>
</evidence>
<keyword evidence="4" id="KW-0130">Cell adhesion</keyword>
<evidence type="ECO:0000256" key="2">
    <source>
        <dbReference type="ARBA" id="ARBA00018586"/>
    </source>
</evidence>
<evidence type="ECO:0000256" key="4">
    <source>
        <dbReference type="ARBA" id="ARBA00022889"/>
    </source>
</evidence>
<evidence type="ECO:0000256" key="1">
    <source>
        <dbReference type="ARBA" id="ARBA00004561"/>
    </source>
</evidence>
<sequence length="110" mass="11614">MLAAGSLAMGGLGLAATAQAAPAAPLPAYHWCPGDNWDNHWGNNPGWHECHDWDGPNAPAGYGPPPPWGGPPPWAPPPPPPPFWAPWAQVSWNADANGWGFWNGGVWVPV</sequence>
<protein>
    <recommendedName>
        <fullName evidence="2">Pilin</fullName>
    </recommendedName>
    <alternativeName>
        <fullName evidence="8">Pili structural subunit</fullName>
    </alternativeName>
</protein>
<proteinExistence type="inferred from homology"/>
<comment type="similarity">
    <text evidence="6">Belongs to the mycobacterial pilin family.</text>
</comment>
<feature type="signal peptide" evidence="10">
    <location>
        <begin position="1"/>
        <end position="20"/>
    </location>
</feature>
<organism evidence="11 12">
    <name type="scientific">Mycolicibacterium sphagni</name>
    <dbReference type="NCBI Taxonomy" id="1786"/>
    <lineage>
        <taxon>Bacteria</taxon>
        <taxon>Bacillati</taxon>
        <taxon>Actinomycetota</taxon>
        <taxon>Actinomycetes</taxon>
        <taxon>Mycobacteriales</taxon>
        <taxon>Mycobacteriaceae</taxon>
        <taxon>Mycolicibacterium</taxon>
    </lineage>
</organism>
<evidence type="ECO:0000313" key="12">
    <source>
        <dbReference type="Proteomes" id="UP000216063"/>
    </source>
</evidence>
<dbReference type="Proteomes" id="UP000216063">
    <property type="component" value="Unassembled WGS sequence"/>
</dbReference>
<comment type="caution">
    <text evidence="11">The sequence shown here is derived from an EMBL/GenBank/DDBJ whole genome shotgun (WGS) entry which is preliminary data.</text>
</comment>
<dbReference type="InterPro" id="IPR058759">
    <property type="entry name" value="Pilin_mycobact"/>
</dbReference>
<feature type="compositionally biased region" description="Pro residues" evidence="9">
    <location>
        <begin position="62"/>
        <end position="80"/>
    </location>
</feature>
<evidence type="ECO:0000256" key="5">
    <source>
        <dbReference type="ARBA" id="ARBA00023263"/>
    </source>
</evidence>
<keyword evidence="12" id="KW-1185">Reference proteome</keyword>
<dbReference type="Pfam" id="PF26380">
    <property type="entry name" value="Pilin_Mycobact"/>
    <property type="match status" value="1"/>
</dbReference>
<dbReference type="AlphaFoldDB" id="A0A255DDJ6"/>
<evidence type="ECO:0000256" key="3">
    <source>
        <dbReference type="ARBA" id="ARBA00022729"/>
    </source>
</evidence>
<dbReference type="EMBL" id="NOZR01000016">
    <property type="protein sequence ID" value="OYN77498.1"/>
    <property type="molecule type" value="Genomic_DNA"/>
</dbReference>
<name>A0A255DDJ6_9MYCO</name>
<gene>
    <name evidence="11" type="ORF">CG716_18395</name>
</gene>
<evidence type="ECO:0000313" key="11">
    <source>
        <dbReference type="EMBL" id="OYN77498.1"/>
    </source>
</evidence>
<keyword evidence="5" id="KW-0281">Fimbrium</keyword>
<keyword evidence="3 10" id="KW-0732">Signal</keyword>
<evidence type="ECO:0000256" key="8">
    <source>
        <dbReference type="ARBA" id="ARBA00093801"/>
    </source>
</evidence>
<reference evidence="11 12" key="1">
    <citation type="submission" date="2017-07" db="EMBL/GenBank/DDBJ databases">
        <title>The new phylogeny of genus Mycobacterium.</title>
        <authorList>
            <person name="Tortoli E."/>
            <person name="Trovato A."/>
            <person name="Cirillo D.M."/>
        </authorList>
    </citation>
    <scope>NUCLEOTIDE SEQUENCE [LARGE SCALE GENOMIC DNA]</scope>
    <source>
        <strain evidence="11 12">ATCC 33027</strain>
    </source>
</reference>
<accession>A0A255DDJ6</accession>
<evidence type="ECO:0000256" key="6">
    <source>
        <dbReference type="ARBA" id="ARBA00093784"/>
    </source>
</evidence>
<feature type="region of interest" description="Disordered" evidence="9">
    <location>
        <begin position="52"/>
        <end position="80"/>
    </location>
</feature>
<comment type="subunit">
    <text evidence="7">Forms a homomer composed of subunits assembled in a large structure.</text>
</comment>
<evidence type="ECO:0000256" key="9">
    <source>
        <dbReference type="SAM" id="MobiDB-lite"/>
    </source>
</evidence>
<evidence type="ECO:0000256" key="7">
    <source>
        <dbReference type="ARBA" id="ARBA00093787"/>
    </source>
</evidence>